<proteinExistence type="inferred from homology"/>
<keyword evidence="5 10" id="KW-0547">Nucleotide-binding</keyword>
<keyword evidence="7 10" id="KW-0067">ATP-binding</keyword>
<gene>
    <name evidence="11" type="ORF">IZT61_17385</name>
</gene>
<dbReference type="CDD" id="cd02021">
    <property type="entry name" value="GntK"/>
    <property type="match status" value="1"/>
</dbReference>
<protein>
    <recommendedName>
        <fullName evidence="3 10">Gluconokinase</fullName>
        <ecNumber evidence="3 10">2.7.1.12</ecNumber>
    </recommendedName>
</protein>
<dbReference type="GO" id="GO:0019521">
    <property type="term" value="P:D-gluconate metabolic process"/>
    <property type="evidence" value="ECO:0007669"/>
    <property type="project" value="UniProtKB-KW"/>
</dbReference>
<dbReference type="Pfam" id="PF13671">
    <property type="entry name" value="AAA_33"/>
    <property type="match status" value="1"/>
</dbReference>
<evidence type="ECO:0000256" key="7">
    <source>
        <dbReference type="ARBA" id="ARBA00022840"/>
    </source>
</evidence>
<dbReference type="InterPro" id="IPR006001">
    <property type="entry name" value="Therm_gnt_kin"/>
</dbReference>
<dbReference type="FunFam" id="3.40.50.300:FF:000522">
    <property type="entry name" value="Gluconokinase"/>
    <property type="match status" value="1"/>
</dbReference>
<dbReference type="AlphaFoldDB" id="A0A7U3Q6L6"/>
<comment type="catalytic activity">
    <reaction evidence="9 10">
        <text>D-gluconate + ATP = 6-phospho-D-gluconate + ADP + H(+)</text>
        <dbReference type="Rhea" id="RHEA:19433"/>
        <dbReference type="ChEBI" id="CHEBI:15378"/>
        <dbReference type="ChEBI" id="CHEBI:18391"/>
        <dbReference type="ChEBI" id="CHEBI:30616"/>
        <dbReference type="ChEBI" id="CHEBI:58759"/>
        <dbReference type="ChEBI" id="CHEBI:456216"/>
        <dbReference type="EC" id="2.7.1.12"/>
    </reaction>
</comment>
<evidence type="ECO:0000256" key="2">
    <source>
        <dbReference type="ARBA" id="ARBA00008420"/>
    </source>
</evidence>
<keyword evidence="8" id="KW-0311">Gluconate utilization</keyword>
<sequence length="173" mass="19223">MAGFIVLMGVSGSGKTVVGNALAEKLENANFVDGDNLHSQRNVDKMAAGIPLTDEDRIDWLKLIASVGHDQVAHGTTCIMACSALKRTYRDLLREKNPSMRFVYLKGSFELINKRISQRSHQYMPSSLLQSQFNTLEEPESDENDIIEISIDQSVEEIVQAIVSADLIIKSLR</sequence>
<evidence type="ECO:0000256" key="4">
    <source>
        <dbReference type="ARBA" id="ARBA00022679"/>
    </source>
</evidence>
<dbReference type="KEGG" id="pex:IZT61_17385"/>
<evidence type="ECO:0000256" key="1">
    <source>
        <dbReference type="ARBA" id="ARBA00004761"/>
    </source>
</evidence>
<keyword evidence="4 10" id="KW-0808">Transferase</keyword>
<dbReference type="NCBIfam" id="TIGR01313">
    <property type="entry name" value="therm_gnt_kin"/>
    <property type="match status" value="1"/>
</dbReference>
<dbReference type="InterPro" id="IPR027417">
    <property type="entry name" value="P-loop_NTPase"/>
</dbReference>
<dbReference type="GO" id="GO:0005524">
    <property type="term" value="F:ATP binding"/>
    <property type="evidence" value="ECO:0007669"/>
    <property type="project" value="UniProtKB-KW"/>
</dbReference>
<accession>A0A7U3Q6L6</accession>
<evidence type="ECO:0000256" key="9">
    <source>
        <dbReference type="ARBA" id="ARBA00048090"/>
    </source>
</evidence>
<dbReference type="GO" id="GO:0005737">
    <property type="term" value="C:cytoplasm"/>
    <property type="evidence" value="ECO:0007669"/>
    <property type="project" value="TreeGrafter"/>
</dbReference>
<reference evidence="11 12" key="1">
    <citation type="submission" date="2020-11" db="EMBL/GenBank/DDBJ databases">
        <title>Pedobacter endophytica, an endophytic bacteria isolated form Carex pumila.</title>
        <authorList>
            <person name="Peng Y."/>
            <person name="Jiang L."/>
            <person name="Lee J."/>
        </authorList>
    </citation>
    <scope>NUCLEOTIDE SEQUENCE [LARGE SCALE GENOMIC DNA]</scope>
    <source>
        <strain evidence="11 12">JBR3-12</strain>
    </source>
</reference>
<comment type="similarity">
    <text evidence="2 10">Belongs to the gluconokinase GntK/GntV family.</text>
</comment>
<dbReference type="SUPFAM" id="SSF52540">
    <property type="entry name" value="P-loop containing nucleoside triphosphate hydrolases"/>
    <property type="match status" value="1"/>
</dbReference>
<dbReference type="Gene3D" id="3.40.50.300">
    <property type="entry name" value="P-loop containing nucleotide triphosphate hydrolases"/>
    <property type="match status" value="1"/>
</dbReference>
<evidence type="ECO:0000256" key="8">
    <source>
        <dbReference type="ARBA" id="ARBA00023064"/>
    </source>
</evidence>
<dbReference type="PANTHER" id="PTHR43442:SF3">
    <property type="entry name" value="GLUCONOKINASE-RELATED"/>
    <property type="match status" value="1"/>
</dbReference>
<comment type="pathway">
    <text evidence="1">Carbohydrate acid metabolism.</text>
</comment>
<dbReference type="RefSeq" id="WP_196098300.1">
    <property type="nucleotide sequence ID" value="NZ_CP064939.1"/>
</dbReference>
<keyword evidence="12" id="KW-1185">Reference proteome</keyword>
<evidence type="ECO:0000313" key="11">
    <source>
        <dbReference type="EMBL" id="QPH38825.1"/>
    </source>
</evidence>
<dbReference type="GO" id="GO:0046316">
    <property type="term" value="F:gluconokinase activity"/>
    <property type="evidence" value="ECO:0007669"/>
    <property type="project" value="UniProtKB-EC"/>
</dbReference>
<evidence type="ECO:0000256" key="5">
    <source>
        <dbReference type="ARBA" id="ARBA00022741"/>
    </source>
</evidence>
<evidence type="ECO:0000313" key="12">
    <source>
        <dbReference type="Proteomes" id="UP000594759"/>
    </source>
</evidence>
<dbReference type="PANTHER" id="PTHR43442">
    <property type="entry name" value="GLUCONOKINASE-RELATED"/>
    <property type="match status" value="1"/>
</dbReference>
<name>A0A7U3Q6L6_9SPHI</name>
<keyword evidence="6 10" id="KW-0418">Kinase</keyword>
<dbReference type="EC" id="2.7.1.12" evidence="3 10"/>
<evidence type="ECO:0000256" key="6">
    <source>
        <dbReference type="ARBA" id="ARBA00022777"/>
    </source>
</evidence>
<evidence type="ECO:0000256" key="10">
    <source>
        <dbReference type="RuleBase" id="RU363066"/>
    </source>
</evidence>
<dbReference type="Proteomes" id="UP000594759">
    <property type="component" value="Chromosome"/>
</dbReference>
<evidence type="ECO:0000256" key="3">
    <source>
        <dbReference type="ARBA" id="ARBA00012054"/>
    </source>
</evidence>
<organism evidence="11 12">
    <name type="scientific">Pedobacter endophyticus</name>
    <dbReference type="NCBI Taxonomy" id="2789740"/>
    <lineage>
        <taxon>Bacteria</taxon>
        <taxon>Pseudomonadati</taxon>
        <taxon>Bacteroidota</taxon>
        <taxon>Sphingobacteriia</taxon>
        <taxon>Sphingobacteriales</taxon>
        <taxon>Sphingobacteriaceae</taxon>
        <taxon>Pedobacter</taxon>
    </lineage>
</organism>
<dbReference type="EMBL" id="CP064939">
    <property type="protein sequence ID" value="QPH38825.1"/>
    <property type="molecule type" value="Genomic_DNA"/>
</dbReference>